<dbReference type="Pfam" id="PF00528">
    <property type="entry name" value="BPD_transp_1"/>
    <property type="match status" value="1"/>
</dbReference>
<accession>A0A537JEP7</accession>
<gene>
    <name evidence="9" type="ORF">E6H03_06255</name>
</gene>
<feature type="transmembrane region" description="Helical" evidence="7">
    <location>
        <begin position="265"/>
        <end position="288"/>
    </location>
</feature>
<dbReference type="PANTHER" id="PTHR43386">
    <property type="entry name" value="OLIGOPEPTIDE TRANSPORT SYSTEM PERMEASE PROTEIN APPC"/>
    <property type="match status" value="1"/>
</dbReference>
<dbReference type="InterPro" id="IPR000515">
    <property type="entry name" value="MetI-like"/>
</dbReference>
<dbReference type="GO" id="GO:0055085">
    <property type="term" value="P:transmembrane transport"/>
    <property type="evidence" value="ECO:0007669"/>
    <property type="project" value="InterPro"/>
</dbReference>
<dbReference type="AlphaFoldDB" id="A0A537JEP7"/>
<feature type="transmembrane region" description="Helical" evidence="7">
    <location>
        <begin position="213"/>
        <end position="235"/>
    </location>
</feature>
<keyword evidence="4 7" id="KW-0812">Transmembrane</keyword>
<dbReference type="InterPro" id="IPR025966">
    <property type="entry name" value="OppC_N"/>
</dbReference>
<dbReference type="InterPro" id="IPR050366">
    <property type="entry name" value="BP-dependent_transpt_permease"/>
</dbReference>
<keyword evidence="6 7" id="KW-0472">Membrane</keyword>
<sequence length="297" mass="31496">MNSRVLAPAGPLAAPSGQGLWSLAWARFRRHRMALCGLAVLALVAGGAVLAPAITPYSPTALDPDHSLAPPSRQHLLGTDDLGRDEFSRVVYGGRVSLLVGLTAMLVGSAIGVVLGSVAGYAGGWVDTLVMRLVDLMLSFPAIFLLLILINWTGGRAPVLMMIAYLGLFGWTGLARIVRAEYLTLRAREFVEEARAMGARAPRIIFRHILPNAMAPILVQAAFAVAGAILAEAALDFLGFGLPPDIPTWGNLLTQAEDYITNNPVLAVAPGIVITLTVVAVFFVGDALRDALDVRTR</sequence>
<evidence type="ECO:0000256" key="1">
    <source>
        <dbReference type="ARBA" id="ARBA00004651"/>
    </source>
</evidence>
<evidence type="ECO:0000256" key="4">
    <source>
        <dbReference type="ARBA" id="ARBA00022692"/>
    </source>
</evidence>
<evidence type="ECO:0000256" key="6">
    <source>
        <dbReference type="ARBA" id="ARBA00023136"/>
    </source>
</evidence>
<evidence type="ECO:0000256" key="3">
    <source>
        <dbReference type="ARBA" id="ARBA00022475"/>
    </source>
</evidence>
<name>A0A537JEP7_9BACT</name>
<evidence type="ECO:0000259" key="8">
    <source>
        <dbReference type="PROSITE" id="PS50928"/>
    </source>
</evidence>
<feature type="transmembrane region" description="Helical" evidence="7">
    <location>
        <begin position="133"/>
        <end position="153"/>
    </location>
</feature>
<dbReference type="CDD" id="cd06261">
    <property type="entry name" value="TM_PBP2"/>
    <property type="match status" value="1"/>
</dbReference>
<dbReference type="InterPro" id="IPR035906">
    <property type="entry name" value="MetI-like_sf"/>
</dbReference>
<keyword evidence="3" id="KW-1003">Cell membrane</keyword>
<comment type="similarity">
    <text evidence="7">Belongs to the binding-protein-dependent transport system permease family.</text>
</comment>
<dbReference type="Pfam" id="PF12911">
    <property type="entry name" value="OppC_N"/>
    <property type="match status" value="1"/>
</dbReference>
<dbReference type="GO" id="GO:0005886">
    <property type="term" value="C:plasma membrane"/>
    <property type="evidence" value="ECO:0007669"/>
    <property type="project" value="UniProtKB-SubCell"/>
</dbReference>
<feature type="transmembrane region" description="Helical" evidence="7">
    <location>
        <begin position="159"/>
        <end position="178"/>
    </location>
</feature>
<dbReference type="PANTHER" id="PTHR43386:SF1">
    <property type="entry name" value="D,D-DIPEPTIDE TRANSPORT SYSTEM PERMEASE PROTEIN DDPC-RELATED"/>
    <property type="match status" value="1"/>
</dbReference>
<feature type="domain" description="ABC transmembrane type-1" evidence="8">
    <location>
        <begin position="94"/>
        <end position="285"/>
    </location>
</feature>
<evidence type="ECO:0000256" key="2">
    <source>
        <dbReference type="ARBA" id="ARBA00022448"/>
    </source>
</evidence>
<dbReference type="PROSITE" id="PS50928">
    <property type="entry name" value="ABC_TM1"/>
    <property type="match status" value="1"/>
</dbReference>
<evidence type="ECO:0000256" key="7">
    <source>
        <dbReference type="RuleBase" id="RU363032"/>
    </source>
</evidence>
<protein>
    <submittedName>
        <fullName evidence="9">ABC transporter permease</fullName>
    </submittedName>
</protein>
<dbReference type="Gene3D" id="1.10.3720.10">
    <property type="entry name" value="MetI-like"/>
    <property type="match status" value="1"/>
</dbReference>
<keyword evidence="2 7" id="KW-0813">Transport</keyword>
<feature type="transmembrane region" description="Helical" evidence="7">
    <location>
        <begin position="96"/>
        <end position="121"/>
    </location>
</feature>
<proteinExistence type="inferred from homology"/>
<feature type="transmembrane region" description="Helical" evidence="7">
    <location>
        <begin position="33"/>
        <end position="54"/>
    </location>
</feature>
<evidence type="ECO:0000313" key="10">
    <source>
        <dbReference type="Proteomes" id="UP000318093"/>
    </source>
</evidence>
<reference evidence="9 10" key="1">
    <citation type="journal article" date="2019" name="Nat. Microbiol.">
        <title>Mediterranean grassland soil C-N compound turnover is dependent on rainfall and depth, and is mediated by genomically divergent microorganisms.</title>
        <authorList>
            <person name="Diamond S."/>
            <person name="Andeer P.F."/>
            <person name="Li Z."/>
            <person name="Crits-Christoph A."/>
            <person name="Burstein D."/>
            <person name="Anantharaman K."/>
            <person name="Lane K.R."/>
            <person name="Thomas B.C."/>
            <person name="Pan C."/>
            <person name="Northen T.R."/>
            <person name="Banfield J.F."/>
        </authorList>
    </citation>
    <scope>NUCLEOTIDE SEQUENCE [LARGE SCALE GENOMIC DNA]</scope>
    <source>
        <strain evidence="9">NP_6</strain>
    </source>
</reference>
<dbReference type="SUPFAM" id="SSF161098">
    <property type="entry name" value="MetI-like"/>
    <property type="match status" value="1"/>
</dbReference>
<evidence type="ECO:0000256" key="5">
    <source>
        <dbReference type="ARBA" id="ARBA00022989"/>
    </source>
</evidence>
<dbReference type="EMBL" id="VBAN01000183">
    <property type="protein sequence ID" value="TMI82004.1"/>
    <property type="molecule type" value="Genomic_DNA"/>
</dbReference>
<organism evidence="9 10">
    <name type="scientific">Candidatus Segetimicrobium genomatis</name>
    <dbReference type="NCBI Taxonomy" id="2569760"/>
    <lineage>
        <taxon>Bacteria</taxon>
        <taxon>Bacillati</taxon>
        <taxon>Candidatus Sysuimicrobiota</taxon>
        <taxon>Candidatus Sysuimicrobiia</taxon>
        <taxon>Candidatus Sysuimicrobiales</taxon>
        <taxon>Candidatus Segetimicrobiaceae</taxon>
        <taxon>Candidatus Segetimicrobium</taxon>
    </lineage>
</organism>
<keyword evidence="5 7" id="KW-1133">Transmembrane helix</keyword>
<comment type="caution">
    <text evidence="9">The sequence shown here is derived from an EMBL/GenBank/DDBJ whole genome shotgun (WGS) entry which is preliminary data.</text>
</comment>
<evidence type="ECO:0000313" key="9">
    <source>
        <dbReference type="EMBL" id="TMI82004.1"/>
    </source>
</evidence>
<dbReference type="Proteomes" id="UP000318093">
    <property type="component" value="Unassembled WGS sequence"/>
</dbReference>
<comment type="subcellular location">
    <subcellularLocation>
        <location evidence="1 7">Cell membrane</location>
        <topology evidence="1 7">Multi-pass membrane protein</topology>
    </subcellularLocation>
</comment>